<sequence length="289" mass="31919">MNNEYDRDLDLKSPFIACECDLRHNKQVMTRRPQSSSTRRGSGSFPLSGVFNSKSKSSPLLSIAFVLLGAVFLIIYACGGSGLLGGRKDVVSRLEGDFSCTFEVSSAIPILKNAYGGNMKNILHVGPESCSVVSSFLGEGETEAWGVEPYDVDDVDRNCKALVQKGTVRVADIKFPLPYKAKSFSHVIVSDALDYLSPKYLNKTLPELARLSADGIIIFTGYPGQPRAKIAQLSKFGRPAKMRSSSWWKQFFTETSLEENQAAVKKFEQAASKMSYKPTCQIFHLNSYH</sequence>
<keyword evidence="1" id="KW-1133">Transmembrane helix</keyword>
<reference evidence="2 3" key="1">
    <citation type="submission" date="2024-01" db="EMBL/GenBank/DDBJ databases">
        <title>The genomes of 5 underutilized Papilionoideae crops provide insights into root nodulation and disease resistanc.</title>
        <authorList>
            <person name="Jiang F."/>
        </authorList>
    </citation>
    <scope>NUCLEOTIDE SEQUENCE [LARGE SCALE GENOMIC DNA]</scope>
    <source>
        <strain evidence="2">DUOXIRENSHENG_FW03</strain>
        <tissue evidence="2">Leaves</tissue>
    </source>
</reference>
<evidence type="ECO:0000256" key="1">
    <source>
        <dbReference type="SAM" id="Phobius"/>
    </source>
</evidence>
<keyword evidence="3" id="KW-1185">Reference proteome</keyword>
<dbReference type="AlphaFoldDB" id="A0AAN9RZG1"/>
<gene>
    <name evidence="2" type="ORF">VNO78_26519</name>
</gene>
<accession>A0AAN9RZG1</accession>
<dbReference type="InterPro" id="IPR044689">
    <property type="entry name" value="CGR2/3"/>
</dbReference>
<dbReference type="SUPFAM" id="SSF53335">
    <property type="entry name" value="S-adenosyl-L-methionine-dependent methyltransferases"/>
    <property type="match status" value="1"/>
</dbReference>
<evidence type="ECO:0000313" key="2">
    <source>
        <dbReference type="EMBL" id="KAK7386344.1"/>
    </source>
</evidence>
<feature type="transmembrane region" description="Helical" evidence="1">
    <location>
        <begin position="60"/>
        <end position="84"/>
    </location>
</feature>
<evidence type="ECO:0000313" key="3">
    <source>
        <dbReference type="Proteomes" id="UP001386955"/>
    </source>
</evidence>
<proteinExistence type="predicted"/>
<dbReference type="Proteomes" id="UP001386955">
    <property type="component" value="Unassembled WGS sequence"/>
</dbReference>
<comment type="caution">
    <text evidence="2">The sequence shown here is derived from an EMBL/GenBank/DDBJ whole genome shotgun (WGS) entry which is preliminary data.</text>
</comment>
<keyword evidence="1" id="KW-0472">Membrane</keyword>
<keyword evidence="1" id="KW-0812">Transmembrane</keyword>
<dbReference type="PANTHER" id="PTHR34208:SF18">
    <property type="entry name" value="PECTIN METHYLESTERASE CGR3-RELATED"/>
    <property type="match status" value="1"/>
</dbReference>
<dbReference type="GO" id="GO:0045488">
    <property type="term" value="P:pectin metabolic process"/>
    <property type="evidence" value="ECO:0007669"/>
    <property type="project" value="InterPro"/>
</dbReference>
<organism evidence="2 3">
    <name type="scientific">Psophocarpus tetragonolobus</name>
    <name type="common">Winged bean</name>
    <name type="synonym">Dolichos tetragonolobus</name>
    <dbReference type="NCBI Taxonomy" id="3891"/>
    <lineage>
        <taxon>Eukaryota</taxon>
        <taxon>Viridiplantae</taxon>
        <taxon>Streptophyta</taxon>
        <taxon>Embryophyta</taxon>
        <taxon>Tracheophyta</taxon>
        <taxon>Spermatophyta</taxon>
        <taxon>Magnoliopsida</taxon>
        <taxon>eudicotyledons</taxon>
        <taxon>Gunneridae</taxon>
        <taxon>Pentapetalae</taxon>
        <taxon>rosids</taxon>
        <taxon>fabids</taxon>
        <taxon>Fabales</taxon>
        <taxon>Fabaceae</taxon>
        <taxon>Papilionoideae</taxon>
        <taxon>50 kb inversion clade</taxon>
        <taxon>NPAAA clade</taxon>
        <taxon>indigoferoid/millettioid clade</taxon>
        <taxon>Phaseoleae</taxon>
        <taxon>Psophocarpus</taxon>
    </lineage>
</organism>
<name>A0AAN9RZG1_PSOTE</name>
<dbReference type="Gene3D" id="3.40.50.150">
    <property type="entry name" value="Vaccinia Virus protein VP39"/>
    <property type="match status" value="1"/>
</dbReference>
<protein>
    <submittedName>
        <fullName evidence="2">Uncharacterized protein</fullName>
    </submittedName>
</protein>
<dbReference type="InterPro" id="IPR029063">
    <property type="entry name" value="SAM-dependent_MTases_sf"/>
</dbReference>
<dbReference type="GO" id="GO:0008168">
    <property type="term" value="F:methyltransferase activity"/>
    <property type="evidence" value="ECO:0007669"/>
    <property type="project" value="InterPro"/>
</dbReference>
<dbReference type="PANTHER" id="PTHR34208">
    <property type="entry name" value="S-ADENOSYL-L-METHIONINE-DEPENDENT METHYLTRANSFERASE-RELATED"/>
    <property type="match status" value="1"/>
</dbReference>
<dbReference type="EMBL" id="JAYMYS010000007">
    <property type="protein sequence ID" value="KAK7386344.1"/>
    <property type="molecule type" value="Genomic_DNA"/>
</dbReference>